<protein>
    <submittedName>
        <fullName evidence="4">Adenylosuccinate lyase</fullName>
        <ecNumber evidence="4">4.3.2.2</ecNumber>
    </submittedName>
</protein>
<reference evidence="4" key="1">
    <citation type="submission" date="2022-03" db="EMBL/GenBank/DDBJ databases">
        <title>Streptomyces 7R015 and 7R016 isolated from Barleria lupulina in Thailand.</title>
        <authorList>
            <person name="Kanchanasin P."/>
            <person name="Phongsopitanun W."/>
            <person name="Tanasupawat S."/>
        </authorList>
    </citation>
    <scope>NUCLEOTIDE SEQUENCE</scope>
    <source>
        <strain evidence="4">7R016</strain>
    </source>
</reference>
<dbReference type="Proteomes" id="UP001165270">
    <property type="component" value="Unassembled WGS sequence"/>
</dbReference>
<evidence type="ECO:0000256" key="1">
    <source>
        <dbReference type="ARBA" id="ARBA00023239"/>
    </source>
</evidence>
<dbReference type="PANTHER" id="PTHR43172:SF1">
    <property type="entry name" value="ADENYLOSUCCINATE LYASE"/>
    <property type="match status" value="1"/>
</dbReference>
<keyword evidence="1 4" id="KW-0456">Lyase</keyword>
<feature type="compositionally biased region" description="Basic and acidic residues" evidence="2">
    <location>
        <begin position="1"/>
        <end position="15"/>
    </location>
</feature>
<evidence type="ECO:0000259" key="3">
    <source>
        <dbReference type="SMART" id="SM00998"/>
    </source>
</evidence>
<evidence type="ECO:0000313" key="5">
    <source>
        <dbReference type="Proteomes" id="UP001165270"/>
    </source>
</evidence>
<dbReference type="EC" id="4.3.2.2" evidence="4"/>
<sequence length="491" mass="52948">MSSSEHHPADTRVLPERGLLPVPDTPDPSHLLDSRILRDLFSSEAMRAVFTDRAMVQSWLDAEAALAGAQSDLGIIPAHAAAQIAARADADLFDLDLIGAQIKETAHPLVPLLRALAAQAGPKAGAYVHYGATTQDITDTGLVLQVRDALKLVRSRLYGLMGVLASLAERHRDVPMVGRTHAQHALPITLGFKFAVLLAECERHAARLDDVTPRVLVGELGGAVGSMAAFGDHGPELQDRMMGRLGLGSAVVPWHTARDGLVEVVSVIAMIGATCGKIANEVRVLQRTEVAELEEPFIPGKVGSSTMPHKRNPMFCEYVISSALLCRQAPANMLAAMHQEHERDMSLWGVEWAVVPETFCLVGGVLERTVWILEGLVVNPDALRRNLHQLGDLMLSEPAMMHIAAAIGKTQAHDVVYRAAMSAWESQRPLRDVLIESTEVVESGVDRGRLVELLVPEAYLGSCGVLVDRALSSARSLMERSRRAAVDGSAA</sequence>
<dbReference type="RefSeq" id="WP_242712650.1">
    <property type="nucleotide sequence ID" value="NZ_JALDAX010000018.1"/>
</dbReference>
<organism evidence="4 5">
    <name type="scientific">Streptomyces spinosisporus</name>
    <dbReference type="NCBI Taxonomy" id="2927582"/>
    <lineage>
        <taxon>Bacteria</taxon>
        <taxon>Bacillati</taxon>
        <taxon>Actinomycetota</taxon>
        <taxon>Actinomycetes</taxon>
        <taxon>Kitasatosporales</taxon>
        <taxon>Streptomycetaceae</taxon>
        <taxon>Streptomyces</taxon>
    </lineage>
</organism>
<gene>
    <name evidence="4" type="primary">purB</name>
    <name evidence="4" type="ORF">MQN93_34790</name>
</gene>
<dbReference type="Gene3D" id="1.20.200.10">
    <property type="entry name" value="Fumarase/aspartase (Central domain)"/>
    <property type="match status" value="1"/>
</dbReference>
<feature type="region of interest" description="Disordered" evidence="2">
    <location>
        <begin position="1"/>
        <end position="26"/>
    </location>
</feature>
<dbReference type="InterPro" id="IPR000362">
    <property type="entry name" value="Fumarate_lyase_fam"/>
</dbReference>
<dbReference type="InterPro" id="IPR019468">
    <property type="entry name" value="AdenyloSucc_lyase_C"/>
</dbReference>
<name>A0ABS9XS42_9ACTN</name>
<dbReference type="Pfam" id="PF00206">
    <property type="entry name" value="Lyase_1"/>
    <property type="match status" value="1"/>
</dbReference>
<feature type="domain" description="Adenylosuccinate lyase C-terminal" evidence="3">
    <location>
        <begin position="391"/>
        <end position="471"/>
    </location>
</feature>
<accession>A0ABS9XS42</accession>
<dbReference type="InterPro" id="IPR022761">
    <property type="entry name" value="Fumarate_lyase_N"/>
</dbReference>
<dbReference type="PROSITE" id="PS00163">
    <property type="entry name" value="FUMARATE_LYASES"/>
    <property type="match status" value="1"/>
</dbReference>
<keyword evidence="5" id="KW-1185">Reference proteome</keyword>
<evidence type="ECO:0000313" key="4">
    <source>
        <dbReference type="EMBL" id="MCI3244890.1"/>
    </source>
</evidence>
<dbReference type="InterPro" id="IPR004769">
    <property type="entry name" value="Pur_lyase"/>
</dbReference>
<evidence type="ECO:0000256" key="2">
    <source>
        <dbReference type="SAM" id="MobiDB-lite"/>
    </source>
</evidence>
<dbReference type="GO" id="GO:0016829">
    <property type="term" value="F:lyase activity"/>
    <property type="evidence" value="ECO:0007669"/>
    <property type="project" value="UniProtKB-KW"/>
</dbReference>
<dbReference type="SMART" id="SM00998">
    <property type="entry name" value="ADSL_C"/>
    <property type="match status" value="1"/>
</dbReference>
<dbReference type="CDD" id="cd01597">
    <property type="entry name" value="pCLME"/>
    <property type="match status" value="1"/>
</dbReference>
<dbReference type="NCBIfam" id="TIGR00928">
    <property type="entry name" value="purB"/>
    <property type="match status" value="1"/>
</dbReference>
<dbReference type="InterPro" id="IPR008948">
    <property type="entry name" value="L-Aspartase-like"/>
</dbReference>
<dbReference type="InterPro" id="IPR020557">
    <property type="entry name" value="Fumarate_lyase_CS"/>
</dbReference>
<dbReference type="Pfam" id="PF10397">
    <property type="entry name" value="ADSL_C"/>
    <property type="match status" value="1"/>
</dbReference>
<dbReference type="SUPFAM" id="SSF48557">
    <property type="entry name" value="L-aspartase-like"/>
    <property type="match status" value="1"/>
</dbReference>
<dbReference type="EMBL" id="JALDAX010000018">
    <property type="protein sequence ID" value="MCI3244890.1"/>
    <property type="molecule type" value="Genomic_DNA"/>
</dbReference>
<dbReference type="PANTHER" id="PTHR43172">
    <property type="entry name" value="ADENYLOSUCCINATE LYASE"/>
    <property type="match status" value="1"/>
</dbReference>
<comment type="caution">
    <text evidence="4">The sequence shown here is derived from an EMBL/GenBank/DDBJ whole genome shotgun (WGS) entry which is preliminary data.</text>
</comment>
<dbReference type="PRINTS" id="PR00149">
    <property type="entry name" value="FUMRATELYASE"/>
</dbReference>
<dbReference type="Gene3D" id="1.10.40.30">
    <property type="entry name" value="Fumarase/aspartase (C-terminal domain)"/>
    <property type="match status" value="1"/>
</dbReference>
<dbReference type="PRINTS" id="PR00145">
    <property type="entry name" value="ARGSUCLYASE"/>
</dbReference>
<proteinExistence type="predicted"/>